<sequence length="270" mass="30253">MSQNVTAGQVQTDSLDVALIQTELIWQDAAANRELLQPLLWQASGADLIVLPETFNSGFSMQSRQIAETMQGPTLQWLQQQAQQLGAVICGSMAVSTDAGIFNRLLWVQPEGKIAYYDKRHLFRMAGEDQHYKQGQRRVIVEFKGFRLLLQVCYDLRFPVFSRNQNDYDAVIYVANWPAARSRIWSTLLQARAIENQAFVLGCNRVGQDANGHAYSGDSVILNYLGEPLAELAPGEAGVLRCRLDLLALQQFRRQFPAGLDADTFILTAE</sequence>
<dbReference type="InterPro" id="IPR001110">
    <property type="entry name" value="UPF0012_CS"/>
</dbReference>
<dbReference type="NCBIfam" id="NF007757">
    <property type="entry name" value="PRK10438.1"/>
    <property type="match status" value="1"/>
</dbReference>
<protein>
    <submittedName>
        <fullName evidence="3">Amidohydrolase</fullName>
    </submittedName>
</protein>
<name>A0ABV6BIQ1_9GAMM</name>
<comment type="similarity">
    <text evidence="1">Belongs to the carbon-nitrogen hydrolase superfamily. NIT1/NIT2 family.</text>
</comment>
<gene>
    <name evidence="3" type="ORF">ACFFJP_20905</name>
</gene>
<feature type="domain" description="CN hydrolase" evidence="2">
    <location>
        <begin position="15"/>
        <end position="246"/>
    </location>
</feature>
<dbReference type="RefSeq" id="WP_377248941.1">
    <property type="nucleotide sequence ID" value="NZ_JBHLXP010000011.1"/>
</dbReference>
<organism evidence="3 4">
    <name type="scientific">Rheinheimera tilapiae</name>
    <dbReference type="NCBI Taxonomy" id="875043"/>
    <lineage>
        <taxon>Bacteria</taxon>
        <taxon>Pseudomonadati</taxon>
        <taxon>Pseudomonadota</taxon>
        <taxon>Gammaproteobacteria</taxon>
        <taxon>Chromatiales</taxon>
        <taxon>Chromatiaceae</taxon>
        <taxon>Rheinheimera</taxon>
    </lineage>
</organism>
<evidence type="ECO:0000313" key="4">
    <source>
        <dbReference type="Proteomes" id="UP001589813"/>
    </source>
</evidence>
<dbReference type="PANTHER" id="PTHR47799:SF1">
    <property type="entry name" value="OMEGA-AMIDASE YAFV"/>
    <property type="match status" value="1"/>
</dbReference>
<comment type="caution">
    <text evidence="3">The sequence shown here is derived from an EMBL/GenBank/DDBJ whole genome shotgun (WGS) entry which is preliminary data.</text>
</comment>
<dbReference type="InterPro" id="IPR003010">
    <property type="entry name" value="C-N_Hydrolase"/>
</dbReference>
<proteinExistence type="inferred from homology"/>
<dbReference type="Gene3D" id="3.60.110.10">
    <property type="entry name" value="Carbon-nitrogen hydrolase"/>
    <property type="match status" value="1"/>
</dbReference>
<dbReference type="Proteomes" id="UP001589813">
    <property type="component" value="Unassembled WGS sequence"/>
</dbReference>
<dbReference type="PROSITE" id="PS01227">
    <property type="entry name" value="UPF0012"/>
    <property type="match status" value="1"/>
</dbReference>
<evidence type="ECO:0000256" key="1">
    <source>
        <dbReference type="ARBA" id="ARBA00010613"/>
    </source>
</evidence>
<dbReference type="InterPro" id="IPR052737">
    <property type="entry name" value="Omega-amidase_YafV"/>
</dbReference>
<dbReference type="SUPFAM" id="SSF56317">
    <property type="entry name" value="Carbon-nitrogen hydrolase"/>
    <property type="match status" value="1"/>
</dbReference>
<reference evidence="3 4" key="1">
    <citation type="submission" date="2024-09" db="EMBL/GenBank/DDBJ databases">
        <authorList>
            <person name="Sun Q."/>
            <person name="Mori K."/>
        </authorList>
    </citation>
    <scope>NUCLEOTIDE SEQUENCE [LARGE SCALE GENOMIC DNA]</scope>
    <source>
        <strain evidence="3 4">KCTC 23315</strain>
    </source>
</reference>
<dbReference type="Pfam" id="PF00795">
    <property type="entry name" value="CN_hydrolase"/>
    <property type="match status" value="1"/>
</dbReference>
<keyword evidence="4" id="KW-1185">Reference proteome</keyword>
<dbReference type="InterPro" id="IPR036526">
    <property type="entry name" value="C-N_Hydrolase_sf"/>
</dbReference>
<dbReference type="EMBL" id="JBHLXP010000011">
    <property type="protein sequence ID" value="MFC0050750.1"/>
    <property type="molecule type" value="Genomic_DNA"/>
</dbReference>
<accession>A0ABV6BIQ1</accession>
<dbReference type="PANTHER" id="PTHR47799">
    <property type="entry name" value="OMEGA-AMIDASE YAFV"/>
    <property type="match status" value="1"/>
</dbReference>
<evidence type="ECO:0000313" key="3">
    <source>
        <dbReference type="EMBL" id="MFC0050750.1"/>
    </source>
</evidence>
<dbReference type="PROSITE" id="PS50263">
    <property type="entry name" value="CN_HYDROLASE"/>
    <property type="match status" value="1"/>
</dbReference>
<evidence type="ECO:0000259" key="2">
    <source>
        <dbReference type="PROSITE" id="PS50263"/>
    </source>
</evidence>
<dbReference type="CDD" id="cd07575">
    <property type="entry name" value="Xc-1258_like"/>
    <property type="match status" value="1"/>
</dbReference>